<name>A0A9W7D727_9STRA</name>
<keyword evidence="3" id="KW-1185">Reference proteome</keyword>
<dbReference type="InterPro" id="IPR027417">
    <property type="entry name" value="P-loop_NTPase"/>
</dbReference>
<dbReference type="AlphaFoldDB" id="A0A9W7D727"/>
<dbReference type="Pfam" id="PF00004">
    <property type="entry name" value="AAA"/>
    <property type="match status" value="1"/>
</dbReference>
<dbReference type="GO" id="GO:0016887">
    <property type="term" value="F:ATP hydrolysis activity"/>
    <property type="evidence" value="ECO:0007669"/>
    <property type="project" value="InterPro"/>
</dbReference>
<organism evidence="2 3">
    <name type="scientific">Phytophthora fragariaefolia</name>
    <dbReference type="NCBI Taxonomy" id="1490495"/>
    <lineage>
        <taxon>Eukaryota</taxon>
        <taxon>Sar</taxon>
        <taxon>Stramenopiles</taxon>
        <taxon>Oomycota</taxon>
        <taxon>Peronosporomycetes</taxon>
        <taxon>Peronosporales</taxon>
        <taxon>Peronosporaceae</taxon>
        <taxon>Phytophthora</taxon>
    </lineage>
</organism>
<dbReference type="GO" id="GO:0051013">
    <property type="term" value="P:microtubule severing"/>
    <property type="evidence" value="ECO:0007669"/>
    <property type="project" value="TreeGrafter"/>
</dbReference>
<dbReference type="GO" id="GO:0015630">
    <property type="term" value="C:microtubule cytoskeleton"/>
    <property type="evidence" value="ECO:0007669"/>
    <property type="project" value="TreeGrafter"/>
</dbReference>
<gene>
    <name evidence="2" type="ORF">Pfra01_002678500</name>
</gene>
<reference evidence="2" key="1">
    <citation type="submission" date="2023-04" db="EMBL/GenBank/DDBJ databases">
        <title>Phytophthora fragariaefolia NBRC 109709.</title>
        <authorList>
            <person name="Ichikawa N."/>
            <person name="Sato H."/>
            <person name="Tonouchi N."/>
        </authorList>
    </citation>
    <scope>NUCLEOTIDE SEQUENCE</scope>
    <source>
        <strain evidence="2">NBRC 109709</strain>
    </source>
</reference>
<evidence type="ECO:0000313" key="3">
    <source>
        <dbReference type="Proteomes" id="UP001165121"/>
    </source>
</evidence>
<dbReference type="PANTHER" id="PTHR23074">
    <property type="entry name" value="AAA DOMAIN-CONTAINING"/>
    <property type="match status" value="1"/>
</dbReference>
<dbReference type="OrthoDB" id="117454at2759"/>
<dbReference type="PANTHER" id="PTHR23074:SF19">
    <property type="entry name" value="KATANIN P60 ATPASE-CONTAINING SUBUNIT A1"/>
    <property type="match status" value="1"/>
</dbReference>
<dbReference type="InterPro" id="IPR003959">
    <property type="entry name" value="ATPase_AAA_core"/>
</dbReference>
<dbReference type="InterPro" id="IPR050304">
    <property type="entry name" value="MT-severing_AAA_ATPase"/>
</dbReference>
<feature type="domain" description="ATPase AAA-type core" evidence="1">
    <location>
        <begin position="2"/>
        <end position="70"/>
    </location>
</feature>
<comment type="caution">
    <text evidence="2">The sequence shown here is derived from an EMBL/GenBank/DDBJ whole genome shotgun (WGS) entry which is preliminary data.</text>
</comment>
<evidence type="ECO:0000313" key="2">
    <source>
        <dbReference type="EMBL" id="GMF61609.1"/>
    </source>
</evidence>
<sequence length="343" mass="39411">MVRILFDMARYYEPSIIFMDEIDAIASARGAATEHEASRSRVMLLAATNLPWELDEAMRRRLTKRVYIPLPQPEARRALFELNMGKIDVGSDVKLDELVDETEVRVSIYLTKDWNERRWTLVGMRDEKLRRGYEFVMSSARLTDSDATRFSENRFENDQGDLCCTSFDTIQFPGVGSLQQVFDASSFFMANMEIIISEQLDLVMLRDDYDTIEDEAFHSRFVSTDKRGIIVEGNTISFQHMLNKHNSGYGSEPCRACIIDCVDEDELYPYLSCERVRRDSSGAIVMTASRKQMDDHGDSQKDTTHCKEGLVVTMLHATFLKIRRPAFPLSEFALEELYGGMMQ</sequence>
<dbReference type="EMBL" id="BSXT01005994">
    <property type="protein sequence ID" value="GMF61609.1"/>
    <property type="molecule type" value="Genomic_DNA"/>
</dbReference>
<proteinExistence type="predicted"/>
<evidence type="ECO:0000259" key="1">
    <source>
        <dbReference type="Pfam" id="PF00004"/>
    </source>
</evidence>
<dbReference type="Proteomes" id="UP001165121">
    <property type="component" value="Unassembled WGS sequence"/>
</dbReference>
<dbReference type="SUPFAM" id="SSF52540">
    <property type="entry name" value="P-loop containing nucleoside triphosphate hydrolases"/>
    <property type="match status" value="1"/>
</dbReference>
<protein>
    <submittedName>
        <fullName evidence="2">Unnamed protein product</fullName>
    </submittedName>
</protein>
<accession>A0A9W7D727</accession>
<dbReference type="Gene3D" id="3.40.50.300">
    <property type="entry name" value="P-loop containing nucleotide triphosphate hydrolases"/>
    <property type="match status" value="1"/>
</dbReference>
<dbReference type="Gene3D" id="1.10.8.60">
    <property type="match status" value="1"/>
</dbReference>
<dbReference type="GO" id="GO:0005524">
    <property type="term" value="F:ATP binding"/>
    <property type="evidence" value="ECO:0007669"/>
    <property type="project" value="InterPro"/>
</dbReference>